<gene>
    <name evidence="6" type="ORF">EXE58_07215</name>
</gene>
<dbReference type="Pfam" id="PF09084">
    <property type="entry name" value="NMT1"/>
    <property type="match status" value="1"/>
</dbReference>
<reference evidence="6 7" key="1">
    <citation type="submission" date="2019-03" db="EMBL/GenBank/DDBJ databases">
        <title>Three New Species of Nocardioides, Nocardioides euryhalodurans sp. nov., Nocardioides seonyuensis sp. nov. and Nocardioides eburneoflavus sp. nov. Iolated from Soil.</title>
        <authorList>
            <person name="Roh S.G."/>
            <person name="Lee C."/>
            <person name="Kim M.-K."/>
            <person name="Kim S.B."/>
        </authorList>
    </citation>
    <scope>NUCLEOTIDE SEQUENCE [LARGE SCALE GENOMIC DNA]</scope>
    <source>
        <strain evidence="6 7">MMS17-SY207-3</strain>
    </source>
</reference>
<dbReference type="AlphaFoldDB" id="A0A4P7IFB0"/>
<evidence type="ECO:0000313" key="6">
    <source>
        <dbReference type="EMBL" id="QBX55263.1"/>
    </source>
</evidence>
<dbReference type="PANTHER" id="PTHR30024:SF47">
    <property type="entry name" value="TAURINE-BINDING PERIPLASMIC PROTEIN"/>
    <property type="match status" value="1"/>
</dbReference>
<evidence type="ECO:0000256" key="3">
    <source>
        <dbReference type="ARBA" id="ARBA00022729"/>
    </source>
</evidence>
<dbReference type="Gene3D" id="3.40.190.10">
    <property type="entry name" value="Periplasmic binding protein-like II"/>
    <property type="match status" value="2"/>
</dbReference>
<proteinExistence type="inferred from homology"/>
<accession>A0A4P7IFB0</accession>
<organism evidence="6 7">
    <name type="scientific">Nocardioides seonyuensis</name>
    <dbReference type="NCBI Taxonomy" id="2518371"/>
    <lineage>
        <taxon>Bacteria</taxon>
        <taxon>Bacillati</taxon>
        <taxon>Actinomycetota</taxon>
        <taxon>Actinomycetes</taxon>
        <taxon>Propionibacteriales</taxon>
        <taxon>Nocardioidaceae</taxon>
        <taxon>Nocardioides</taxon>
    </lineage>
</organism>
<comment type="subcellular location">
    <subcellularLocation>
        <location evidence="1">Periplasm</location>
    </subcellularLocation>
</comment>
<comment type="similarity">
    <text evidence="2">Belongs to the bacterial solute-binding protein SsuA/TauA family.</text>
</comment>
<dbReference type="OrthoDB" id="8877897at2"/>
<dbReference type="KEGG" id="nsn:EXE58_07215"/>
<evidence type="ECO:0000313" key="7">
    <source>
        <dbReference type="Proteomes" id="UP000294853"/>
    </source>
</evidence>
<evidence type="ECO:0000256" key="2">
    <source>
        <dbReference type="ARBA" id="ARBA00010742"/>
    </source>
</evidence>
<protein>
    <submittedName>
        <fullName evidence="6">ABC transporter substrate-binding protein</fullName>
    </submittedName>
</protein>
<dbReference type="SUPFAM" id="SSF53850">
    <property type="entry name" value="Periplasmic binding protein-like II"/>
    <property type="match status" value="1"/>
</dbReference>
<feature type="compositionally biased region" description="Polar residues" evidence="4">
    <location>
        <begin position="21"/>
        <end position="32"/>
    </location>
</feature>
<dbReference type="Proteomes" id="UP000294853">
    <property type="component" value="Chromosome"/>
</dbReference>
<evidence type="ECO:0000256" key="4">
    <source>
        <dbReference type="SAM" id="MobiDB-lite"/>
    </source>
</evidence>
<feature type="region of interest" description="Disordered" evidence="4">
    <location>
        <begin position="15"/>
        <end position="42"/>
    </location>
</feature>
<dbReference type="EMBL" id="CP038436">
    <property type="protein sequence ID" value="QBX55263.1"/>
    <property type="molecule type" value="Genomic_DNA"/>
</dbReference>
<evidence type="ECO:0000256" key="1">
    <source>
        <dbReference type="ARBA" id="ARBA00004418"/>
    </source>
</evidence>
<dbReference type="GO" id="GO:0042597">
    <property type="term" value="C:periplasmic space"/>
    <property type="evidence" value="ECO:0007669"/>
    <property type="project" value="UniProtKB-SubCell"/>
</dbReference>
<keyword evidence="7" id="KW-1185">Reference proteome</keyword>
<keyword evidence="3" id="KW-0732">Signal</keyword>
<name>A0A4P7IFB0_9ACTN</name>
<evidence type="ECO:0000259" key="5">
    <source>
        <dbReference type="Pfam" id="PF09084"/>
    </source>
</evidence>
<feature type="domain" description="SsuA/THI5-like" evidence="5">
    <location>
        <begin position="100"/>
        <end position="300"/>
    </location>
</feature>
<sequence>MSSKSIVFMEDIVPPPLPAPTTANRPCTSGDTRSMKIASPGSRRRPTALVALLLAAVVGLTSCSAAAGGDGGEEQTTIRYQSYAGAVDPFLLADALGEFEGLTLERVGDITGGPQALQALVSKQTDIGGSAFYGAIAQLVGTGAPIKAVVPSYGSNEKSNSKIVALKDSGIKTAKDLIGKKVAVNTLGANNEAVLDTWFDQEGLSEEEQDQITLVPLPPLNTPEALGKGQVDAAVLSFISYKATVAQYDVVELTSDVEVVGGPYTGGALTLRNEFIERNPETSQQLVEGVATAIEFIETHSPEELFDVYFPYLEEQGFADYIPAIEANFPGTLGLEPKPAIADEDIQRWVDWLDSRGDIDGGELDVSDVYTNEFNPNA</sequence>
<dbReference type="InterPro" id="IPR015168">
    <property type="entry name" value="SsuA/THI5"/>
</dbReference>
<dbReference type="PANTHER" id="PTHR30024">
    <property type="entry name" value="ALIPHATIC SULFONATES-BINDING PROTEIN-RELATED"/>
    <property type="match status" value="1"/>
</dbReference>